<comment type="caution">
    <text evidence="2">The sequence shown here is derived from an EMBL/GenBank/DDBJ whole genome shotgun (WGS) entry which is preliminary data.</text>
</comment>
<dbReference type="EMBL" id="PGCI01000641">
    <property type="protein sequence ID" value="PLW23149.1"/>
    <property type="molecule type" value="Genomic_DNA"/>
</dbReference>
<protein>
    <submittedName>
        <fullName evidence="2">Uncharacterized protein</fullName>
    </submittedName>
</protein>
<accession>A0A2N5TCE4</accession>
<evidence type="ECO:0000313" key="3">
    <source>
        <dbReference type="Proteomes" id="UP000235392"/>
    </source>
</evidence>
<reference evidence="2 3" key="1">
    <citation type="submission" date="2017-11" db="EMBL/GenBank/DDBJ databases">
        <title>De novo assembly and phasing of dikaryotic genomes from two isolates of Puccinia coronata f. sp. avenae, the causal agent of oat crown rust.</title>
        <authorList>
            <person name="Miller M.E."/>
            <person name="Zhang Y."/>
            <person name="Omidvar V."/>
            <person name="Sperschneider J."/>
            <person name="Schwessinger B."/>
            <person name="Raley C."/>
            <person name="Palmer J.M."/>
            <person name="Garnica D."/>
            <person name="Upadhyaya N."/>
            <person name="Rathjen J."/>
            <person name="Taylor J.M."/>
            <person name="Park R.F."/>
            <person name="Dodds P.N."/>
            <person name="Hirsch C.D."/>
            <person name="Kianian S.F."/>
            <person name="Figueroa M."/>
        </authorList>
    </citation>
    <scope>NUCLEOTIDE SEQUENCE [LARGE SCALE GENOMIC DNA]</scope>
    <source>
        <strain evidence="2">12SD80</strain>
    </source>
</reference>
<proteinExistence type="predicted"/>
<evidence type="ECO:0000313" key="2">
    <source>
        <dbReference type="EMBL" id="PLW23149.1"/>
    </source>
</evidence>
<sequence length="521" mass="57703">MFFQLILLQKFLFTSHLRTDVLVVCWIGIICIVSSSSTAAPLNGGGTLATLPTTYEMATRAPAALVTPNFHSTPRLTTIKAPAELGGILDSKLPGWMANPKLTNVQYLSRMNSKSPSVKMTGELRAPGSQSKKVQIKKESLGIKTERNIAAKIPTFSQSQKTVTKISIPLNPEPPDKPQRFRLKNFGKDYLKSIISSPTTWKKFMRMKQNVLTLFHFFKALMKKVKQFKPRSYASDESVKEIQRNVRKAPEVKKPSLTDESLSDVAEAKVTRERSTKPHPSESSDLHPSSWRRVRNIFANQPNGIGGAIQPRLSRSSTMLPEPFETNRLLGSKSLPPPSVITSHPDKSLIAAIGSPTASTSETELISIDQKPGLSRQKTSQFPSDVKEKNMVLSRQKTSHLPSDVKAEVVRHALQKLAVKVVQPAVMDFLTPQVTSQIVASLLLKHPVMSKVVATLISENYTHQVIRNQLAPTIVKALSAWATMKVEKHSENIFDLMEHHAIDFLEALEKVEQPPSPAPPS</sequence>
<evidence type="ECO:0000256" key="1">
    <source>
        <dbReference type="SAM" id="MobiDB-lite"/>
    </source>
</evidence>
<dbReference type="Proteomes" id="UP000235392">
    <property type="component" value="Unassembled WGS sequence"/>
</dbReference>
<gene>
    <name evidence="2" type="ORF">PCASD_16519</name>
</gene>
<feature type="compositionally biased region" description="Basic and acidic residues" evidence="1">
    <location>
        <begin position="237"/>
        <end position="257"/>
    </location>
</feature>
<organism evidence="2 3">
    <name type="scientific">Puccinia coronata f. sp. avenae</name>
    <dbReference type="NCBI Taxonomy" id="200324"/>
    <lineage>
        <taxon>Eukaryota</taxon>
        <taxon>Fungi</taxon>
        <taxon>Dikarya</taxon>
        <taxon>Basidiomycota</taxon>
        <taxon>Pucciniomycotina</taxon>
        <taxon>Pucciniomycetes</taxon>
        <taxon>Pucciniales</taxon>
        <taxon>Pucciniaceae</taxon>
        <taxon>Puccinia</taxon>
    </lineage>
</organism>
<feature type="region of interest" description="Disordered" evidence="1">
    <location>
        <begin position="233"/>
        <end position="290"/>
    </location>
</feature>
<feature type="compositionally biased region" description="Basic and acidic residues" evidence="1">
    <location>
        <begin position="266"/>
        <end position="285"/>
    </location>
</feature>
<name>A0A2N5TCE4_9BASI</name>
<dbReference type="AlphaFoldDB" id="A0A2N5TCE4"/>